<dbReference type="AlphaFoldDB" id="A0A4Q9KPR5"/>
<dbReference type="PANTHER" id="PTHR43877">
    <property type="entry name" value="AMINOALKYLPHOSPHONATE N-ACETYLTRANSFERASE-RELATED-RELATED"/>
    <property type="match status" value="1"/>
</dbReference>
<comment type="caution">
    <text evidence="4">The sequence shown here is derived from an EMBL/GenBank/DDBJ whole genome shotgun (WGS) entry which is preliminary data.</text>
</comment>
<organism evidence="4 5">
    <name type="scientific">Propioniciclava tarda</name>
    <dbReference type="NCBI Taxonomy" id="433330"/>
    <lineage>
        <taxon>Bacteria</taxon>
        <taxon>Bacillati</taxon>
        <taxon>Actinomycetota</taxon>
        <taxon>Actinomycetes</taxon>
        <taxon>Propionibacteriales</taxon>
        <taxon>Propionibacteriaceae</taxon>
        <taxon>Propioniciclava</taxon>
    </lineage>
</organism>
<feature type="domain" description="N-acetyltransferase" evidence="3">
    <location>
        <begin position="3"/>
        <end position="167"/>
    </location>
</feature>
<dbReference type="OrthoDB" id="5243635at2"/>
<evidence type="ECO:0000313" key="4">
    <source>
        <dbReference type="EMBL" id="TBT96020.1"/>
    </source>
</evidence>
<name>A0A4Q9KPR5_PROTD</name>
<sequence length="172" mass="18455">MAFKIREARLSDLDAASRVRAHAWRESFAGVLPDDVVANAEAWAPAVAERWASAMLDRGVTFWLGVDAAGEIVAVAHADAAGEADAPASLELKTLYVLDAAKGSGLADALLHRAISDDLPAYLWVIEGNDRAIAFYRKNGFELDGVSRPIEPGWPGGRQVRMFRPAPTDDAA</sequence>
<evidence type="ECO:0000256" key="1">
    <source>
        <dbReference type="ARBA" id="ARBA00022679"/>
    </source>
</evidence>
<dbReference type="Gene3D" id="3.40.630.30">
    <property type="match status" value="1"/>
</dbReference>
<evidence type="ECO:0000256" key="2">
    <source>
        <dbReference type="ARBA" id="ARBA00023315"/>
    </source>
</evidence>
<dbReference type="Proteomes" id="UP000291933">
    <property type="component" value="Unassembled WGS sequence"/>
</dbReference>
<protein>
    <submittedName>
        <fullName evidence="4">N-acetyltransferase</fullName>
    </submittedName>
</protein>
<dbReference type="InterPro" id="IPR016181">
    <property type="entry name" value="Acyl_CoA_acyltransferase"/>
</dbReference>
<reference evidence="4 5" key="1">
    <citation type="submission" date="2019-01" db="EMBL/GenBank/DDBJ databases">
        <title>Lactibacter flavus gen. nov., sp. nov., a novel bacterium of the family Propionibacteriaceae isolated from raw milk and dairy products.</title>
        <authorList>
            <person name="Huptas C."/>
            <person name="Wenning M."/>
            <person name="Breitenwieser F."/>
            <person name="Doll E."/>
            <person name="Von Neubeck M."/>
            <person name="Busse H.-J."/>
            <person name="Scherer S."/>
        </authorList>
    </citation>
    <scope>NUCLEOTIDE SEQUENCE [LARGE SCALE GENOMIC DNA]</scope>
    <source>
        <strain evidence="4 5">DSM 22130</strain>
    </source>
</reference>
<keyword evidence="1 4" id="KW-0808">Transferase</keyword>
<evidence type="ECO:0000259" key="3">
    <source>
        <dbReference type="PROSITE" id="PS51186"/>
    </source>
</evidence>
<dbReference type="InterPro" id="IPR050832">
    <property type="entry name" value="Bact_Acetyltransf"/>
</dbReference>
<dbReference type="RefSeq" id="WP_131171135.1">
    <property type="nucleotide sequence ID" value="NZ_FXTL01000002.1"/>
</dbReference>
<keyword evidence="5" id="KW-1185">Reference proteome</keyword>
<dbReference type="PROSITE" id="PS51186">
    <property type="entry name" value="GNAT"/>
    <property type="match status" value="1"/>
</dbReference>
<dbReference type="Pfam" id="PF00583">
    <property type="entry name" value="Acetyltransf_1"/>
    <property type="match status" value="1"/>
</dbReference>
<dbReference type="InterPro" id="IPR000182">
    <property type="entry name" value="GNAT_dom"/>
</dbReference>
<dbReference type="EMBL" id="SDMR01000002">
    <property type="protein sequence ID" value="TBT96020.1"/>
    <property type="molecule type" value="Genomic_DNA"/>
</dbReference>
<dbReference type="GO" id="GO:0016747">
    <property type="term" value="F:acyltransferase activity, transferring groups other than amino-acyl groups"/>
    <property type="evidence" value="ECO:0007669"/>
    <property type="project" value="InterPro"/>
</dbReference>
<evidence type="ECO:0000313" key="5">
    <source>
        <dbReference type="Proteomes" id="UP000291933"/>
    </source>
</evidence>
<proteinExistence type="predicted"/>
<keyword evidence="2" id="KW-0012">Acyltransferase</keyword>
<accession>A0A4Q9KPR5</accession>
<gene>
    <name evidence="4" type="ORF">ET996_03395</name>
</gene>
<dbReference type="SUPFAM" id="SSF55729">
    <property type="entry name" value="Acyl-CoA N-acyltransferases (Nat)"/>
    <property type="match status" value="1"/>
</dbReference>